<feature type="region of interest" description="Disordered" evidence="4">
    <location>
        <begin position="716"/>
        <end position="752"/>
    </location>
</feature>
<organism evidence="8 9">
    <name type="scientific">Parathielavia hyrcaniae</name>
    <dbReference type="NCBI Taxonomy" id="113614"/>
    <lineage>
        <taxon>Eukaryota</taxon>
        <taxon>Fungi</taxon>
        <taxon>Dikarya</taxon>
        <taxon>Ascomycota</taxon>
        <taxon>Pezizomycotina</taxon>
        <taxon>Sordariomycetes</taxon>
        <taxon>Sordariomycetidae</taxon>
        <taxon>Sordariales</taxon>
        <taxon>Chaetomiaceae</taxon>
        <taxon>Parathielavia</taxon>
    </lineage>
</organism>
<dbReference type="PANTHER" id="PTHR11566:SF21">
    <property type="entry name" value="DYNAMIN RELATED PROTEIN 1, ISOFORM A"/>
    <property type="match status" value="1"/>
</dbReference>
<accession>A0AAN6PTH9</accession>
<dbReference type="PROSITE" id="PS51718">
    <property type="entry name" value="G_DYNAMIN_2"/>
    <property type="match status" value="1"/>
</dbReference>
<evidence type="ECO:0000313" key="9">
    <source>
        <dbReference type="Proteomes" id="UP001305647"/>
    </source>
</evidence>
<dbReference type="GO" id="GO:0005525">
    <property type="term" value="F:GTP binding"/>
    <property type="evidence" value="ECO:0007669"/>
    <property type="project" value="InterPro"/>
</dbReference>
<dbReference type="AlphaFoldDB" id="A0AAN6PTH9"/>
<sequence>MVAFTNEALSRLCSQDQLALLDSIDHLRLQGINNYVSLPQIIVCGDQSSGKSSVLEAVSGVSFPIKSNLCTRFPTELILRRTAHFSSRVSIIPHESRPESEQMSLRSFHEELAGFDDLPKLIESAKFAMGITPHGRAFAQDILRVEVTGPDRPHLTIVDLPGLIHAETKHQSSADVELIKGLIQSYMRESRCIILAVVSAKNDFANQIVLKLAREADKTGNRTLGIITKPDTLIPGGESETLYVSLARNLQVAFRLGWHVLKNMDSEKGSASLAERDAEEAAFFSSGAWAYLPPSSLGIQKLRPRLNKVLLAQIAAELPGLMAEMRRKAGACELELGGLGDPRANTRDQQHYLLQVSQEFQALVTASVVGHYTNPGRTPFFVDAKTEVGYQQRLRAMIQNLNELFAREISLQGHYRQVAGEASAGGLGSVDSPKAIATSREEFITHIEELMTKTRGRELPGTFNPMIVSDLFLEQAQPWATIARRHVEKVWHAASQFISAVVETTADASTARALQHEVVEPAMRAIFQSMRDKTTELLSPHQFGHPITYNQLFAETLEQLRRERRQREPERILRRFFRVDTLLNDIKLNGVYNIQSLANDLAASAEPDVKRAAASDALDCLNAYYQVALKRFIDDVSVEVIEAKLVSALKNILSPISVFEMPPDQIARIAGEPEEIRARRDQLTKQLEVLRNGLETCKRFVGLRLSGDSIVVPADFKQSNGLGSSDDDSLQVSDDEGTTPNENPGPAEPKRPLSAYMLFANDQRENVREDNPGCSFGQIGRILGERWKALSDKQRAPYEAKAAAALKRYEEEKQAYLNATAKADGAGL</sequence>
<evidence type="ECO:0008006" key="10">
    <source>
        <dbReference type="Google" id="ProtNLM"/>
    </source>
</evidence>
<dbReference type="Pfam" id="PF01031">
    <property type="entry name" value="Dynamin_M"/>
    <property type="match status" value="1"/>
</dbReference>
<dbReference type="SMART" id="SM00398">
    <property type="entry name" value="HMG"/>
    <property type="match status" value="1"/>
</dbReference>
<keyword evidence="2" id="KW-0342">GTP-binding</keyword>
<keyword evidence="1" id="KW-0547">Nucleotide-binding</keyword>
<dbReference type="InterPro" id="IPR000375">
    <property type="entry name" value="Dynamin_stalk"/>
</dbReference>
<dbReference type="GO" id="GO:0048312">
    <property type="term" value="P:intracellular distribution of mitochondria"/>
    <property type="evidence" value="ECO:0007669"/>
    <property type="project" value="TreeGrafter"/>
</dbReference>
<dbReference type="FunFam" id="3.40.50.300:FF:001425">
    <property type="entry name" value="Dynamin GTPase, putative"/>
    <property type="match status" value="1"/>
</dbReference>
<dbReference type="Pfam" id="PF00350">
    <property type="entry name" value="Dynamin_N"/>
    <property type="match status" value="1"/>
</dbReference>
<evidence type="ECO:0000256" key="2">
    <source>
        <dbReference type="ARBA" id="ARBA00023134"/>
    </source>
</evidence>
<reference evidence="8" key="1">
    <citation type="journal article" date="2023" name="Mol. Phylogenet. Evol.">
        <title>Genome-scale phylogeny and comparative genomics of the fungal order Sordariales.</title>
        <authorList>
            <person name="Hensen N."/>
            <person name="Bonometti L."/>
            <person name="Westerberg I."/>
            <person name="Brannstrom I.O."/>
            <person name="Guillou S."/>
            <person name="Cros-Aarteil S."/>
            <person name="Calhoun S."/>
            <person name="Haridas S."/>
            <person name="Kuo A."/>
            <person name="Mondo S."/>
            <person name="Pangilinan J."/>
            <person name="Riley R."/>
            <person name="LaButti K."/>
            <person name="Andreopoulos B."/>
            <person name="Lipzen A."/>
            <person name="Chen C."/>
            <person name="Yan M."/>
            <person name="Daum C."/>
            <person name="Ng V."/>
            <person name="Clum A."/>
            <person name="Steindorff A."/>
            <person name="Ohm R.A."/>
            <person name="Martin F."/>
            <person name="Silar P."/>
            <person name="Natvig D.O."/>
            <person name="Lalanne C."/>
            <person name="Gautier V."/>
            <person name="Ament-Velasquez S.L."/>
            <person name="Kruys A."/>
            <person name="Hutchinson M.I."/>
            <person name="Powell A.J."/>
            <person name="Barry K."/>
            <person name="Miller A.N."/>
            <person name="Grigoriev I.V."/>
            <person name="Debuchy R."/>
            <person name="Gladieux P."/>
            <person name="Hiltunen Thoren M."/>
            <person name="Johannesson H."/>
        </authorList>
    </citation>
    <scope>NUCLEOTIDE SEQUENCE</scope>
    <source>
        <strain evidence="8">CBS 757.83</strain>
    </source>
</reference>
<feature type="compositionally biased region" description="Acidic residues" evidence="4">
    <location>
        <begin position="725"/>
        <end position="737"/>
    </location>
</feature>
<evidence type="ECO:0000256" key="1">
    <source>
        <dbReference type="ARBA" id="ARBA00022741"/>
    </source>
</evidence>
<evidence type="ECO:0000313" key="8">
    <source>
        <dbReference type="EMBL" id="KAK4097682.1"/>
    </source>
</evidence>
<comment type="caution">
    <text evidence="8">The sequence shown here is derived from an EMBL/GenBank/DDBJ whole genome shotgun (WGS) entry which is preliminary data.</text>
</comment>
<keyword evidence="9" id="KW-1185">Reference proteome</keyword>
<dbReference type="InterPro" id="IPR022812">
    <property type="entry name" value="Dynamin"/>
</dbReference>
<dbReference type="GO" id="GO:0005874">
    <property type="term" value="C:microtubule"/>
    <property type="evidence" value="ECO:0007669"/>
    <property type="project" value="TreeGrafter"/>
</dbReference>
<dbReference type="GO" id="GO:0008017">
    <property type="term" value="F:microtubule binding"/>
    <property type="evidence" value="ECO:0007669"/>
    <property type="project" value="TreeGrafter"/>
</dbReference>
<dbReference type="InterPro" id="IPR001401">
    <property type="entry name" value="Dynamin_GTPase"/>
</dbReference>
<evidence type="ECO:0000259" key="5">
    <source>
        <dbReference type="PROSITE" id="PS50118"/>
    </source>
</evidence>
<dbReference type="GO" id="GO:0006897">
    <property type="term" value="P:endocytosis"/>
    <property type="evidence" value="ECO:0007669"/>
    <property type="project" value="TreeGrafter"/>
</dbReference>
<dbReference type="PRINTS" id="PR00195">
    <property type="entry name" value="DYNAMIN"/>
</dbReference>
<gene>
    <name evidence="8" type="ORF">N658DRAFT_500197</name>
</gene>
<feature type="domain" description="Dynamin-type G" evidence="7">
    <location>
        <begin position="35"/>
        <end position="319"/>
    </location>
</feature>
<dbReference type="CDD" id="cd01390">
    <property type="entry name" value="HMG-box_NHP6-like"/>
    <property type="match status" value="1"/>
</dbReference>
<dbReference type="Proteomes" id="UP001305647">
    <property type="component" value="Unassembled WGS sequence"/>
</dbReference>
<dbReference type="Gene3D" id="3.40.50.300">
    <property type="entry name" value="P-loop containing nucleotide triphosphate hydrolases"/>
    <property type="match status" value="1"/>
</dbReference>
<evidence type="ECO:0000259" key="6">
    <source>
        <dbReference type="PROSITE" id="PS51388"/>
    </source>
</evidence>
<dbReference type="PANTHER" id="PTHR11566">
    <property type="entry name" value="DYNAMIN"/>
    <property type="match status" value="1"/>
</dbReference>
<dbReference type="SUPFAM" id="SSF47095">
    <property type="entry name" value="HMG-box"/>
    <property type="match status" value="1"/>
</dbReference>
<dbReference type="GO" id="GO:0016559">
    <property type="term" value="P:peroxisome fission"/>
    <property type="evidence" value="ECO:0007669"/>
    <property type="project" value="TreeGrafter"/>
</dbReference>
<evidence type="ECO:0000259" key="7">
    <source>
        <dbReference type="PROSITE" id="PS51718"/>
    </source>
</evidence>
<dbReference type="Pfam" id="PF00505">
    <property type="entry name" value="HMG_box"/>
    <property type="match status" value="1"/>
</dbReference>
<evidence type="ECO:0000256" key="4">
    <source>
        <dbReference type="SAM" id="MobiDB-lite"/>
    </source>
</evidence>
<keyword evidence="3" id="KW-0539">Nucleus</keyword>
<dbReference type="InterPro" id="IPR009071">
    <property type="entry name" value="HMG_box_dom"/>
</dbReference>
<dbReference type="InterPro" id="IPR036910">
    <property type="entry name" value="HMG_box_dom_sf"/>
</dbReference>
<dbReference type="Gene3D" id="1.10.30.10">
    <property type="entry name" value="High mobility group box domain"/>
    <property type="match status" value="1"/>
</dbReference>
<name>A0AAN6PTH9_9PEZI</name>
<dbReference type="SUPFAM" id="SSF52540">
    <property type="entry name" value="P-loop containing nucleoside triphosphate hydrolases"/>
    <property type="match status" value="1"/>
</dbReference>
<dbReference type="PROSITE" id="PS50118">
    <property type="entry name" value="HMG_BOX_2"/>
    <property type="match status" value="1"/>
</dbReference>
<dbReference type="GO" id="GO:0016020">
    <property type="term" value="C:membrane"/>
    <property type="evidence" value="ECO:0007669"/>
    <property type="project" value="TreeGrafter"/>
</dbReference>
<evidence type="ECO:0000256" key="3">
    <source>
        <dbReference type="PROSITE-ProRule" id="PRU00267"/>
    </source>
</evidence>
<protein>
    <recommendedName>
        <fullName evidence="10">Dynamin GTPase</fullName>
    </recommendedName>
</protein>
<dbReference type="GO" id="GO:0003677">
    <property type="term" value="F:DNA binding"/>
    <property type="evidence" value="ECO:0007669"/>
    <property type="project" value="UniProtKB-UniRule"/>
</dbReference>
<feature type="domain" description="HMG box" evidence="5">
    <location>
        <begin position="749"/>
        <end position="817"/>
    </location>
</feature>
<dbReference type="GO" id="GO:0003924">
    <property type="term" value="F:GTPase activity"/>
    <property type="evidence" value="ECO:0007669"/>
    <property type="project" value="InterPro"/>
</dbReference>
<dbReference type="Gene3D" id="1.20.120.1240">
    <property type="entry name" value="Dynamin, middle domain"/>
    <property type="match status" value="1"/>
</dbReference>
<reference evidence="8" key="2">
    <citation type="submission" date="2023-05" db="EMBL/GenBank/DDBJ databases">
        <authorList>
            <consortium name="Lawrence Berkeley National Laboratory"/>
            <person name="Steindorff A."/>
            <person name="Hensen N."/>
            <person name="Bonometti L."/>
            <person name="Westerberg I."/>
            <person name="Brannstrom I.O."/>
            <person name="Guillou S."/>
            <person name="Cros-Aarteil S."/>
            <person name="Calhoun S."/>
            <person name="Haridas S."/>
            <person name="Kuo A."/>
            <person name="Mondo S."/>
            <person name="Pangilinan J."/>
            <person name="Riley R."/>
            <person name="Labutti K."/>
            <person name="Andreopoulos B."/>
            <person name="Lipzen A."/>
            <person name="Chen C."/>
            <person name="Yanf M."/>
            <person name="Daum C."/>
            <person name="Ng V."/>
            <person name="Clum A."/>
            <person name="Ohm R."/>
            <person name="Martin F."/>
            <person name="Silar P."/>
            <person name="Natvig D."/>
            <person name="Lalanne C."/>
            <person name="Gautier V."/>
            <person name="Ament-Velasquez S.L."/>
            <person name="Kruys A."/>
            <person name="Hutchinson M.I."/>
            <person name="Powell A.J."/>
            <person name="Barry K."/>
            <person name="Miller A.N."/>
            <person name="Grigoriev I.V."/>
            <person name="Debuchy R."/>
            <person name="Gladieux P."/>
            <person name="Thoren M.H."/>
            <person name="Johannesson H."/>
        </authorList>
    </citation>
    <scope>NUCLEOTIDE SEQUENCE</scope>
    <source>
        <strain evidence="8">CBS 757.83</strain>
    </source>
</reference>
<dbReference type="InterPro" id="IPR030381">
    <property type="entry name" value="G_DYNAMIN_dom"/>
</dbReference>
<keyword evidence="3" id="KW-0238">DNA-binding</keyword>
<dbReference type="GO" id="GO:0005739">
    <property type="term" value="C:mitochondrion"/>
    <property type="evidence" value="ECO:0007669"/>
    <property type="project" value="TreeGrafter"/>
</dbReference>
<dbReference type="GO" id="GO:0005634">
    <property type="term" value="C:nucleus"/>
    <property type="evidence" value="ECO:0007669"/>
    <property type="project" value="UniProtKB-UniRule"/>
</dbReference>
<dbReference type="PROSITE" id="PS51388">
    <property type="entry name" value="GED"/>
    <property type="match status" value="1"/>
</dbReference>
<feature type="domain" description="GED" evidence="6">
    <location>
        <begin position="614"/>
        <end position="705"/>
    </location>
</feature>
<dbReference type="InterPro" id="IPR027417">
    <property type="entry name" value="P-loop_NTPase"/>
</dbReference>
<dbReference type="InterPro" id="IPR045063">
    <property type="entry name" value="Dynamin_N"/>
</dbReference>
<dbReference type="SMART" id="SM00053">
    <property type="entry name" value="DYNc"/>
    <property type="match status" value="1"/>
</dbReference>
<dbReference type="CDD" id="cd08771">
    <property type="entry name" value="DLP_1"/>
    <property type="match status" value="1"/>
</dbReference>
<dbReference type="InterPro" id="IPR020850">
    <property type="entry name" value="GED_dom"/>
</dbReference>
<proteinExistence type="predicted"/>
<feature type="DNA-binding region" description="HMG box" evidence="3">
    <location>
        <begin position="749"/>
        <end position="817"/>
    </location>
</feature>
<dbReference type="EMBL" id="MU863670">
    <property type="protein sequence ID" value="KAK4097682.1"/>
    <property type="molecule type" value="Genomic_DNA"/>
</dbReference>
<dbReference type="GO" id="GO:0000266">
    <property type="term" value="P:mitochondrial fission"/>
    <property type="evidence" value="ECO:0007669"/>
    <property type="project" value="TreeGrafter"/>
</dbReference>